<dbReference type="InterPro" id="IPR030678">
    <property type="entry name" value="Peptide/Ni-bd"/>
</dbReference>
<gene>
    <name evidence="2" type="ORF">METZ01_LOCUS115948</name>
</gene>
<dbReference type="InterPro" id="IPR006311">
    <property type="entry name" value="TAT_signal"/>
</dbReference>
<reference evidence="2" key="1">
    <citation type="submission" date="2018-05" db="EMBL/GenBank/DDBJ databases">
        <authorList>
            <person name="Lanie J.A."/>
            <person name="Ng W.-L."/>
            <person name="Kazmierczak K.M."/>
            <person name="Andrzejewski T.M."/>
            <person name="Davidsen T.M."/>
            <person name="Wayne K.J."/>
            <person name="Tettelin H."/>
            <person name="Glass J.I."/>
            <person name="Rusch D."/>
            <person name="Podicherti R."/>
            <person name="Tsui H.-C.T."/>
            <person name="Winkler M.E."/>
        </authorList>
    </citation>
    <scope>NUCLEOTIDE SEQUENCE</scope>
</reference>
<dbReference type="PIRSF" id="PIRSF002741">
    <property type="entry name" value="MppA"/>
    <property type="match status" value="1"/>
</dbReference>
<dbReference type="AlphaFoldDB" id="A0A381XEC1"/>
<protein>
    <recommendedName>
        <fullName evidence="1">Solute-binding protein family 5 domain-containing protein</fullName>
    </recommendedName>
</protein>
<dbReference type="Pfam" id="PF00496">
    <property type="entry name" value="SBP_bac_5"/>
    <property type="match status" value="1"/>
</dbReference>
<dbReference type="GO" id="GO:0042597">
    <property type="term" value="C:periplasmic space"/>
    <property type="evidence" value="ECO:0007669"/>
    <property type="project" value="UniProtKB-ARBA"/>
</dbReference>
<dbReference type="GO" id="GO:1904680">
    <property type="term" value="F:peptide transmembrane transporter activity"/>
    <property type="evidence" value="ECO:0007669"/>
    <property type="project" value="TreeGrafter"/>
</dbReference>
<dbReference type="SUPFAM" id="SSF53850">
    <property type="entry name" value="Periplasmic binding protein-like II"/>
    <property type="match status" value="1"/>
</dbReference>
<dbReference type="InterPro" id="IPR039424">
    <property type="entry name" value="SBP_5"/>
</dbReference>
<name>A0A381XEC1_9ZZZZ</name>
<accession>A0A381XEC1</accession>
<dbReference type="EMBL" id="UINC01014874">
    <property type="protein sequence ID" value="SVA63094.1"/>
    <property type="molecule type" value="Genomic_DNA"/>
</dbReference>
<dbReference type="Gene3D" id="3.10.105.10">
    <property type="entry name" value="Dipeptide-binding Protein, Domain 3"/>
    <property type="match status" value="1"/>
</dbReference>
<dbReference type="PROSITE" id="PS51318">
    <property type="entry name" value="TAT"/>
    <property type="match status" value="1"/>
</dbReference>
<evidence type="ECO:0000313" key="2">
    <source>
        <dbReference type="EMBL" id="SVA63094.1"/>
    </source>
</evidence>
<evidence type="ECO:0000259" key="1">
    <source>
        <dbReference type="Pfam" id="PF00496"/>
    </source>
</evidence>
<dbReference type="Gene3D" id="3.40.190.10">
    <property type="entry name" value="Periplasmic binding protein-like II"/>
    <property type="match status" value="1"/>
</dbReference>
<dbReference type="PANTHER" id="PTHR30290">
    <property type="entry name" value="PERIPLASMIC BINDING COMPONENT OF ABC TRANSPORTER"/>
    <property type="match status" value="1"/>
</dbReference>
<sequence length="520" mass="58653">MTKFKQSRRKFLGSAAAAGTTGLLLPLGSGSVSWADGKKVLKCRAVRDMAILDPGYMVGGVEMDTQYATMPTLVDYYWDDDGNLKSKGSAYVSSIEHSDPTHIEFTLNSGLQWSNGFGELTADDVKYSLERMKNTEWSGYFTLMDSVEVKDRYSGTIVMSVPYAPFWYSGLPNVAVIQCKKALEGLESGQYTTEIPATCGPYLYEWRPTDRVVFTRNPEWTGAKSDFDEIHYILIEEDQTAELAFEAGEVDCTLVSTTTYARYLKNPPPKTKMVVPGALNWKWLGMNTEHPKLQDIRVRQAIQHAVDVDGINEGAYSNTAIKSHGIVCPGLAGQRKEAKYSYDPDKARALLKEAGVSGLQLDLKLQNIPEWVLAAQIIQANLQAVGIEVKVIPLDPGPFWDMGQESKGDTWKDLQIWIMRYGTSPDAGEGFQWYLKDQVGVWNWERWTNAEFDELYEKGKTETDPNKRIQIYLRMQEIMEDTGAYVWINHEPEVFAYRDDYHIQITPSGNFEFARSRASA</sequence>
<proteinExistence type="predicted"/>
<feature type="domain" description="Solute-binding protein family 5" evidence="1">
    <location>
        <begin position="98"/>
        <end position="436"/>
    </location>
</feature>
<organism evidence="2">
    <name type="scientific">marine metagenome</name>
    <dbReference type="NCBI Taxonomy" id="408172"/>
    <lineage>
        <taxon>unclassified sequences</taxon>
        <taxon>metagenomes</taxon>
        <taxon>ecological metagenomes</taxon>
    </lineage>
</organism>
<dbReference type="InterPro" id="IPR000914">
    <property type="entry name" value="SBP_5_dom"/>
</dbReference>
<dbReference type="GO" id="GO:0043190">
    <property type="term" value="C:ATP-binding cassette (ABC) transporter complex"/>
    <property type="evidence" value="ECO:0007669"/>
    <property type="project" value="InterPro"/>
</dbReference>
<dbReference type="GO" id="GO:0015833">
    <property type="term" value="P:peptide transport"/>
    <property type="evidence" value="ECO:0007669"/>
    <property type="project" value="TreeGrafter"/>
</dbReference>